<feature type="domain" description="Histidine kinase" evidence="9">
    <location>
        <begin position="343"/>
        <end position="576"/>
    </location>
</feature>
<dbReference type="InterPro" id="IPR029151">
    <property type="entry name" value="Sensor-like_sf"/>
</dbReference>
<dbReference type="SUPFAM" id="SSF103190">
    <property type="entry name" value="Sensory domain-like"/>
    <property type="match status" value="1"/>
</dbReference>
<dbReference type="Gene3D" id="3.30.565.10">
    <property type="entry name" value="Histidine kinase-like ATPase, C-terminal domain"/>
    <property type="match status" value="1"/>
</dbReference>
<dbReference type="InterPro" id="IPR036097">
    <property type="entry name" value="HisK_dim/P_sf"/>
</dbReference>
<evidence type="ECO:0000256" key="7">
    <source>
        <dbReference type="ARBA" id="ARBA00022989"/>
    </source>
</evidence>
<reference evidence="10 11" key="1">
    <citation type="submission" date="2021-10" db="EMBL/GenBank/DDBJ databases">
        <title>Draft genome of Aestuariibacter halophilus JC2043.</title>
        <authorList>
            <person name="Emsley S.A."/>
            <person name="Pfannmuller K.M."/>
            <person name="Ushijima B."/>
            <person name="Saw J.H."/>
            <person name="Videau P."/>
        </authorList>
    </citation>
    <scope>NUCLEOTIDE SEQUENCE [LARGE SCALE GENOMIC DNA]</scope>
    <source>
        <strain evidence="10 11">JC2043</strain>
    </source>
</reference>
<dbReference type="Gene3D" id="3.30.450.20">
    <property type="entry name" value="PAS domain"/>
    <property type="match status" value="1"/>
</dbReference>
<dbReference type="InterPro" id="IPR004358">
    <property type="entry name" value="Sig_transdc_His_kin-like_C"/>
</dbReference>
<sequence length="600" mass="66713">MQVSPKALYSLAFFLFLTICVGLLLKQSLGFLQEAESRKVSDLYQGFVAEIQNKGDSALTVAATISSMPLYIDAVIRGDRAYLRRELSDTWTMLNQRFNVRQFQFHAPDADSFLRLHSPDEYGDSLADFRFTVVQSQNTNQPVVGLEKGVYGVGIRGVEPLTDPVSKQNVGSVEIGFAVDETFLEGFRQRRGADVALYLLRDGQLQPYISTWEGASIDEQALAHAIVEPVQWLTEQEEVHYRLYADRLEDFSGKVIGAVVVRMDRQFYQQSKNNAWWLASGTLIAALTITVLLNLSLVKLQRKAKVVAQKDVELKQSQQAKQSMLAYIVEKEKMASLGQIVFGVAHEINTPLGVAITANSCLLSSTAEIEKKYTDGLLSKSCLKEYLRYTEESGGLVDKNLKRLSNLIHDFKLLAVNKQAGEEQVFSLAEAIHSAVYSLQDALDRNNVTLSIDIPEGLMIKGSSLEFMNIARHAVTNALQHGMVEGKGGQVDISARVEADQLVLSFQDDGMGIDAEALEHIFEPFYTTARSKQCTGLGLSIIYNVVMQKYQGRVDVRSPVSEQRGFNISIFLTIAQLPSEQRRYYTLCDAGAEAKSIQQG</sequence>
<comment type="catalytic activity">
    <reaction evidence="1">
        <text>ATP + protein L-histidine = ADP + protein N-phospho-L-histidine.</text>
        <dbReference type="EC" id="2.7.13.3"/>
    </reaction>
</comment>
<organism evidence="10 11">
    <name type="scientific">Fluctibacter halophilus</name>
    <dbReference type="NCBI Taxonomy" id="226011"/>
    <lineage>
        <taxon>Bacteria</taxon>
        <taxon>Pseudomonadati</taxon>
        <taxon>Pseudomonadota</taxon>
        <taxon>Gammaproteobacteria</taxon>
        <taxon>Alteromonadales</taxon>
        <taxon>Alteromonadaceae</taxon>
        <taxon>Fluctibacter</taxon>
    </lineage>
</organism>
<proteinExistence type="predicted"/>
<keyword evidence="4" id="KW-1003">Cell membrane</keyword>
<evidence type="ECO:0000256" key="6">
    <source>
        <dbReference type="ARBA" id="ARBA00022692"/>
    </source>
</evidence>
<keyword evidence="8" id="KW-0472">Membrane</keyword>
<dbReference type="SMART" id="SM00387">
    <property type="entry name" value="HATPase_c"/>
    <property type="match status" value="1"/>
</dbReference>
<gene>
    <name evidence="10" type="ORF">LJ739_16875</name>
</gene>
<evidence type="ECO:0000259" key="9">
    <source>
        <dbReference type="PROSITE" id="PS50109"/>
    </source>
</evidence>
<dbReference type="EMBL" id="JAJEWP010000006">
    <property type="protein sequence ID" value="MCC2617929.1"/>
    <property type="molecule type" value="Genomic_DNA"/>
</dbReference>
<name>A0ABS8GBZ0_9ALTE</name>
<dbReference type="Gene3D" id="1.10.287.130">
    <property type="match status" value="1"/>
</dbReference>
<keyword evidence="5" id="KW-0597">Phosphoprotein</keyword>
<dbReference type="InterPro" id="IPR003594">
    <property type="entry name" value="HATPase_dom"/>
</dbReference>
<keyword evidence="6 8" id="KW-0812">Transmembrane</keyword>
<evidence type="ECO:0000256" key="4">
    <source>
        <dbReference type="ARBA" id="ARBA00022475"/>
    </source>
</evidence>
<comment type="subcellular location">
    <subcellularLocation>
        <location evidence="2">Cell membrane</location>
        <topology evidence="2">Multi-pass membrane protein</topology>
    </subcellularLocation>
</comment>
<dbReference type="Proteomes" id="UP001520878">
    <property type="component" value="Unassembled WGS sequence"/>
</dbReference>
<comment type="caution">
    <text evidence="10">The sequence shown here is derived from an EMBL/GenBank/DDBJ whole genome shotgun (WGS) entry which is preliminary data.</text>
</comment>
<feature type="transmembrane region" description="Helical" evidence="8">
    <location>
        <begin position="275"/>
        <end position="295"/>
    </location>
</feature>
<evidence type="ECO:0000313" key="11">
    <source>
        <dbReference type="Proteomes" id="UP001520878"/>
    </source>
</evidence>
<dbReference type="EC" id="2.7.13.3" evidence="3"/>
<dbReference type="CDD" id="cd00075">
    <property type="entry name" value="HATPase"/>
    <property type="match status" value="1"/>
</dbReference>
<dbReference type="Pfam" id="PF02518">
    <property type="entry name" value="HATPase_c"/>
    <property type="match status" value="1"/>
</dbReference>
<dbReference type="InterPro" id="IPR036890">
    <property type="entry name" value="HATPase_C_sf"/>
</dbReference>
<dbReference type="SUPFAM" id="SSF55874">
    <property type="entry name" value="ATPase domain of HSP90 chaperone/DNA topoisomerase II/histidine kinase"/>
    <property type="match status" value="1"/>
</dbReference>
<dbReference type="InterPro" id="IPR005467">
    <property type="entry name" value="His_kinase_dom"/>
</dbReference>
<dbReference type="PANTHER" id="PTHR43065">
    <property type="entry name" value="SENSOR HISTIDINE KINASE"/>
    <property type="match status" value="1"/>
</dbReference>
<dbReference type="InterPro" id="IPR029150">
    <property type="entry name" value="dCache_3"/>
</dbReference>
<dbReference type="PRINTS" id="PR00344">
    <property type="entry name" value="BCTRLSENSOR"/>
</dbReference>
<evidence type="ECO:0000256" key="3">
    <source>
        <dbReference type="ARBA" id="ARBA00012438"/>
    </source>
</evidence>
<evidence type="ECO:0000313" key="10">
    <source>
        <dbReference type="EMBL" id="MCC2617929.1"/>
    </source>
</evidence>
<dbReference type="InterPro" id="IPR003661">
    <property type="entry name" value="HisK_dim/P_dom"/>
</dbReference>
<dbReference type="CDD" id="cd00082">
    <property type="entry name" value="HisKA"/>
    <property type="match status" value="1"/>
</dbReference>
<dbReference type="Pfam" id="PF14827">
    <property type="entry name" value="dCache_3"/>
    <property type="match status" value="1"/>
</dbReference>
<keyword evidence="7 8" id="KW-1133">Transmembrane helix</keyword>
<evidence type="ECO:0000256" key="2">
    <source>
        <dbReference type="ARBA" id="ARBA00004651"/>
    </source>
</evidence>
<dbReference type="PROSITE" id="PS50109">
    <property type="entry name" value="HIS_KIN"/>
    <property type="match status" value="1"/>
</dbReference>
<protein>
    <recommendedName>
        <fullName evidence="3">histidine kinase</fullName>
        <ecNumber evidence="3">2.7.13.3</ecNumber>
    </recommendedName>
</protein>
<evidence type="ECO:0000256" key="5">
    <source>
        <dbReference type="ARBA" id="ARBA00022553"/>
    </source>
</evidence>
<evidence type="ECO:0000256" key="1">
    <source>
        <dbReference type="ARBA" id="ARBA00000085"/>
    </source>
</evidence>
<dbReference type="RefSeq" id="WP_229162356.1">
    <property type="nucleotide sequence ID" value="NZ_JAJEWP010000006.1"/>
</dbReference>
<accession>A0ABS8GBZ0</accession>
<dbReference type="SUPFAM" id="SSF47384">
    <property type="entry name" value="Homodimeric domain of signal transducing histidine kinase"/>
    <property type="match status" value="1"/>
</dbReference>
<evidence type="ECO:0000256" key="8">
    <source>
        <dbReference type="SAM" id="Phobius"/>
    </source>
</evidence>
<keyword evidence="11" id="KW-1185">Reference proteome</keyword>